<dbReference type="Pfam" id="PF13959">
    <property type="entry name" value="CTE_SPB4"/>
    <property type="match status" value="1"/>
</dbReference>
<organism evidence="15 16">
    <name type="scientific">Dimorphilus gyrociliatus</name>
    <dbReference type="NCBI Taxonomy" id="2664684"/>
    <lineage>
        <taxon>Eukaryota</taxon>
        <taxon>Metazoa</taxon>
        <taxon>Spiralia</taxon>
        <taxon>Lophotrochozoa</taxon>
        <taxon>Annelida</taxon>
        <taxon>Polychaeta</taxon>
        <taxon>Polychaeta incertae sedis</taxon>
        <taxon>Dinophilidae</taxon>
        <taxon>Dimorphilus</taxon>
    </lineage>
</organism>
<feature type="domain" description="Helicase C-terminal" evidence="14">
    <location>
        <begin position="319"/>
        <end position="489"/>
    </location>
</feature>
<evidence type="ECO:0000256" key="11">
    <source>
        <dbReference type="RuleBase" id="RU365068"/>
    </source>
</evidence>
<comment type="catalytic activity">
    <reaction evidence="9 11">
        <text>ATP + H2O = ADP + phosphate + H(+)</text>
        <dbReference type="Rhea" id="RHEA:13065"/>
        <dbReference type="ChEBI" id="CHEBI:15377"/>
        <dbReference type="ChEBI" id="CHEBI:15378"/>
        <dbReference type="ChEBI" id="CHEBI:30616"/>
        <dbReference type="ChEBI" id="CHEBI:43474"/>
        <dbReference type="ChEBI" id="CHEBI:456216"/>
        <dbReference type="EC" id="3.6.4.13"/>
    </reaction>
</comment>
<evidence type="ECO:0000313" key="15">
    <source>
        <dbReference type="EMBL" id="CAD5117093.1"/>
    </source>
</evidence>
<dbReference type="InterPro" id="IPR025313">
    <property type="entry name" value="SPB4-like_CTE"/>
</dbReference>
<dbReference type="InterPro" id="IPR011545">
    <property type="entry name" value="DEAD/DEAH_box_helicase_dom"/>
</dbReference>
<evidence type="ECO:0000256" key="10">
    <source>
        <dbReference type="RuleBase" id="RU000492"/>
    </source>
</evidence>
<evidence type="ECO:0000313" key="16">
    <source>
        <dbReference type="Proteomes" id="UP000549394"/>
    </source>
</evidence>
<dbReference type="PROSITE" id="PS51192">
    <property type="entry name" value="HELICASE_ATP_BIND_1"/>
    <property type="match status" value="1"/>
</dbReference>
<evidence type="ECO:0000256" key="3">
    <source>
        <dbReference type="ARBA" id="ARBA00022801"/>
    </source>
</evidence>
<keyword evidence="6 11" id="KW-0694">RNA-binding</keyword>
<dbReference type="EMBL" id="CAJFCJ010000007">
    <property type="protein sequence ID" value="CAD5117093.1"/>
    <property type="molecule type" value="Genomic_DNA"/>
</dbReference>
<evidence type="ECO:0000259" key="14">
    <source>
        <dbReference type="PROSITE" id="PS51194"/>
    </source>
</evidence>
<dbReference type="PROSITE" id="PS51194">
    <property type="entry name" value="HELICASE_CTER"/>
    <property type="match status" value="1"/>
</dbReference>
<evidence type="ECO:0000256" key="8">
    <source>
        <dbReference type="ARBA" id="ARBA00024357"/>
    </source>
</evidence>
<feature type="compositionally biased region" description="Basic and acidic residues" evidence="12">
    <location>
        <begin position="20"/>
        <end position="35"/>
    </location>
</feature>
<feature type="domain" description="Helicase ATP-binding" evidence="13">
    <location>
        <begin position="130"/>
        <end position="305"/>
    </location>
</feature>
<comment type="caution">
    <text evidence="15">The sequence shown here is derived from an EMBL/GenBank/DDBJ whole genome shotgun (WGS) entry which is preliminary data.</text>
</comment>
<evidence type="ECO:0000256" key="6">
    <source>
        <dbReference type="ARBA" id="ARBA00022884"/>
    </source>
</evidence>
<dbReference type="PROSITE" id="PS00039">
    <property type="entry name" value="DEAD_ATP_HELICASE"/>
    <property type="match status" value="1"/>
</dbReference>
<evidence type="ECO:0000256" key="9">
    <source>
        <dbReference type="ARBA" id="ARBA00047984"/>
    </source>
</evidence>
<dbReference type="InterPro" id="IPR014001">
    <property type="entry name" value="Helicase_ATP-bd"/>
</dbReference>
<proteinExistence type="inferred from homology"/>
<comment type="similarity">
    <text evidence="8">Belongs to the DEAD box helicase family. DDX18/HAS1 subfamily.</text>
</comment>
<protein>
    <recommendedName>
        <fullName evidence="11">ATP-dependent RNA helicase</fullName>
        <ecNumber evidence="11">3.6.4.13</ecNumber>
    </recommendedName>
</protein>
<dbReference type="EC" id="3.6.4.13" evidence="11"/>
<dbReference type="InterPro" id="IPR001650">
    <property type="entry name" value="Helicase_C-like"/>
</dbReference>
<evidence type="ECO:0000256" key="12">
    <source>
        <dbReference type="SAM" id="MobiDB-lite"/>
    </source>
</evidence>
<dbReference type="GO" id="GO:0003724">
    <property type="term" value="F:RNA helicase activity"/>
    <property type="evidence" value="ECO:0007669"/>
    <property type="project" value="UniProtKB-EC"/>
</dbReference>
<feature type="compositionally biased region" description="Basic and acidic residues" evidence="12">
    <location>
        <begin position="72"/>
        <end position="81"/>
    </location>
</feature>
<dbReference type="GO" id="GO:0003723">
    <property type="term" value="F:RNA binding"/>
    <property type="evidence" value="ECO:0007669"/>
    <property type="project" value="UniProtKB-UniRule"/>
</dbReference>
<dbReference type="SMART" id="SM01178">
    <property type="entry name" value="DUF4217"/>
    <property type="match status" value="1"/>
</dbReference>
<dbReference type="Pfam" id="PF00271">
    <property type="entry name" value="Helicase_C"/>
    <property type="match status" value="1"/>
</dbReference>
<dbReference type="FunFam" id="3.40.50.300:FF:000379">
    <property type="entry name" value="RNA helicase"/>
    <property type="match status" value="1"/>
</dbReference>
<feature type="compositionally biased region" description="Acidic residues" evidence="12">
    <location>
        <begin position="53"/>
        <end position="70"/>
    </location>
</feature>
<dbReference type="Gene3D" id="3.40.50.300">
    <property type="entry name" value="P-loop containing nucleotide triphosphate hydrolases"/>
    <property type="match status" value="2"/>
</dbReference>
<keyword evidence="2 10" id="KW-0547">Nucleotide-binding</keyword>
<accession>A0A7I8VLD1</accession>
<keyword evidence="4 10" id="KW-0347">Helicase</keyword>
<dbReference type="Pfam" id="PF00270">
    <property type="entry name" value="DEAD"/>
    <property type="match status" value="1"/>
</dbReference>
<keyword evidence="16" id="KW-1185">Reference proteome</keyword>
<keyword evidence="7" id="KW-0539">Nucleus</keyword>
<keyword evidence="5 10" id="KW-0067">ATP-binding</keyword>
<dbReference type="InterPro" id="IPR027417">
    <property type="entry name" value="P-loop_NTPase"/>
</dbReference>
<evidence type="ECO:0000256" key="4">
    <source>
        <dbReference type="ARBA" id="ARBA00022806"/>
    </source>
</evidence>
<dbReference type="CDD" id="cd18787">
    <property type="entry name" value="SF2_C_DEAD"/>
    <property type="match status" value="1"/>
</dbReference>
<evidence type="ECO:0000256" key="7">
    <source>
        <dbReference type="ARBA" id="ARBA00023242"/>
    </source>
</evidence>
<sequence length="593" mass="66874">MPKNSAIAKKGVQNKKAKKRQLEAKSKEKHTEGPKKVKQPKLSREIIEKHETDSEESDIEQSQDEVDIDSGDSSKDQENGDVKLPGSSVAFSILTDKSFVNLKDVVCEETLKAIKDMGFENMTEIQAKTIPPLLEGHDLMGAAKTGSGKTLAFLIPAVELLHKLKFMPRNGTGVIIISPTRELAMQIFGVVKELMNHHPHTYGLIMGGTNRQEEAKKIAKGVNLIVATPGRLLDHLQNTNHFMYKNLQCLIIDEADRILDIGFEEEMKQIVKLLPKKRQTMLFSATQTRKTEDLARISLKKEPLYIGVDDSKETATVDGLEQGYVICPTDKRFLLLFTFLKKNKKKKIMVFLSSCMSVKFYNELLNYIDLPVTCIHGKQKQTKRTHTFFEFCNAKEAILLCTDVAARGLDIPMVDWIIQFDPPDDPSEYIHRVGRTARGEGGKGHALLILQPEEVGFLRYLKKAKVPVSEFEFSWAKVSNIQPQLEKLIEKNYFLHKSAQEAYKSYVRAYASHSLKNIFDINELDLQLVAKSFGFSVPPYVDLNVHASKSAGRVRKRGGGGGFGYKKDKEQKKAKIYKAVSGKRNVGRKQFSR</sequence>
<dbReference type="SUPFAM" id="SSF52540">
    <property type="entry name" value="P-loop containing nucleoside triphosphate hydrolases"/>
    <property type="match status" value="1"/>
</dbReference>
<evidence type="ECO:0000256" key="5">
    <source>
        <dbReference type="ARBA" id="ARBA00022840"/>
    </source>
</evidence>
<keyword evidence="3 10" id="KW-0378">Hydrolase</keyword>
<dbReference type="GO" id="GO:0005730">
    <property type="term" value="C:nucleolus"/>
    <property type="evidence" value="ECO:0007669"/>
    <property type="project" value="UniProtKB-SubCell"/>
</dbReference>
<dbReference type="PANTHER" id="PTHR24031">
    <property type="entry name" value="RNA HELICASE"/>
    <property type="match status" value="1"/>
</dbReference>
<feature type="region of interest" description="Disordered" evidence="12">
    <location>
        <begin position="1"/>
        <end position="83"/>
    </location>
</feature>
<feature type="compositionally biased region" description="Basic and acidic residues" evidence="12">
    <location>
        <begin position="42"/>
        <end position="52"/>
    </location>
</feature>
<name>A0A7I8VLD1_9ANNE</name>
<dbReference type="CDD" id="cd17942">
    <property type="entry name" value="DEADc_DDX18"/>
    <property type="match status" value="1"/>
</dbReference>
<dbReference type="SMART" id="SM00487">
    <property type="entry name" value="DEXDc"/>
    <property type="match status" value="1"/>
</dbReference>
<dbReference type="GO" id="GO:0005524">
    <property type="term" value="F:ATP binding"/>
    <property type="evidence" value="ECO:0007669"/>
    <property type="project" value="UniProtKB-UniRule"/>
</dbReference>
<comment type="function">
    <text evidence="11">RNA helicase.</text>
</comment>
<dbReference type="InterPro" id="IPR044773">
    <property type="entry name" value="DDX18/Has1_DEADc"/>
</dbReference>
<dbReference type="AlphaFoldDB" id="A0A7I8VLD1"/>
<reference evidence="15 16" key="1">
    <citation type="submission" date="2020-08" db="EMBL/GenBank/DDBJ databases">
        <authorList>
            <person name="Hejnol A."/>
        </authorList>
    </citation>
    <scope>NUCLEOTIDE SEQUENCE [LARGE SCALE GENOMIC DNA]</scope>
</reference>
<evidence type="ECO:0000256" key="2">
    <source>
        <dbReference type="ARBA" id="ARBA00022741"/>
    </source>
</evidence>
<evidence type="ECO:0000256" key="1">
    <source>
        <dbReference type="ARBA" id="ARBA00004604"/>
    </source>
</evidence>
<comment type="subcellular location">
    <subcellularLocation>
        <location evidence="1">Nucleus</location>
        <location evidence="1">Nucleolus</location>
    </subcellularLocation>
</comment>
<dbReference type="Proteomes" id="UP000549394">
    <property type="component" value="Unassembled WGS sequence"/>
</dbReference>
<dbReference type="FunFam" id="3.40.50.300:FF:000460">
    <property type="entry name" value="RNA helicase"/>
    <property type="match status" value="1"/>
</dbReference>
<dbReference type="GO" id="GO:0016787">
    <property type="term" value="F:hydrolase activity"/>
    <property type="evidence" value="ECO:0007669"/>
    <property type="project" value="UniProtKB-KW"/>
</dbReference>
<evidence type="ECO:0000259" key="13">
    <source>
        <dbReference type="PROSITE" id="PS51192"/>
    </source>
</evidence>
<dbReference type="InterPro" id="IPR000629">
    <property type="entry name" value="RNA-helicase_DEAD-box_CS"/>
</dbReference>
<comment type="domain">
    <text evidence="11">The Q motif is unique to and characteristic of the DEAD box family of RNA helicases and controls ATP binding and hydrolysis.</text>
</comment>
<dbReference type="OrthoDB" id="10259640at2759"/>
<gene>
    <name evidence="15" type="ORF">DGYR_LOCUS5657</name>
</gene>
<dbReference type="SMART" id="SM00490">
    <property type="entry name" value="HELICc"/>
    <property type="match status" value="1"/>
</dbReference>